<gene>
    <name evidence="7" type="primary">CSON001194</name>
</gene>
<dbReference type="AlphaFoldDB" id="A0A336MKH6"/>
<dbReference type="EMBL" id="UFQT01001180">
    <property type="protein sequence ID" value="SSX29363.1"/>
    <property type="molecule type" value="Genomic_DNA"/>
</dbReference>
<dbReference type="VEuPathDB" id="VectorBase:CSON001194"/>
<dbReference type="GO" id="GO:0006357">
    <property type="term" value="P:regulation of transcription by RNA polymerase II"/>
    <property type="evidence" value="ECO:0007669"/>
    <property type="project" value="TreeGrafter"/>
</dbReference>
<dbReference type="PANTHER" id="PTHR13556:SF2">
    <property type="entry name" value="TRANSCRIPTIONAL ADAPTER 3"/>
    <property type="match status" value="1"/>
</dbReference>
<reference evidence="7" key="1">
    <citation type="submission" date="2018-07" db="EMBL/GenBank/DDBJ databases">
        <authorList>
            <person name="Quirk P.G."/>
            <person name="Krulwich T.A."/>
        </authorList>
    </citation>
    <scope>NUCLEOTIDE SEQUENCE</scope>
</reference>
<dbReference type="PANTHER" id="PTHR13556">
    <property type="entry name" value="TRANSCRIPTIONAL ADAPTER 3-RELATED"/>
    <property type="match status" value="1"/>
</dbReference>
<dbReference type="GO" id="GO:0005634">
    <property type="term" value="C:nucleus"/>
    <property type="evidence" value="ECO:0007669"/>
    <property type="project" value="UniProtKB-SubCell"/>
</dbReference>
<protein>
    <submittedName>
        <fullName evidence="7">CSON001194 protein</fullName>
    </submittedName>
</protein>
<proteinExistence type="inferred from homology"/>
<comment type="similarity">
    <text evidence="2">Belongs to the NGG1 family.</text>
</comment>
<comment type="subcellular location">
    <subcellularLocation>
        <location evidence="1">Nucleus</location>
    </subcellularLocation>
</comment>
<keyword evidence="5" id="KW-0539">Nucleus</keyword>
<accession>A0A336MKH6</accession>
<feature type="region of interest" description="Disordered" evidence="6">
    <location>
        <begin position="1"/>
        <end position="30"/>
    </location>
</feature>
<dbReference type="Pfam" id="PF10198">
    <property type="entry name" value="Ada3"/>
    <property type="match status" value="1"/>
</dbReference>
<evidence type="ECO:0000256" key="5">
    <source>
        <dbReference type="ARBA" id="ARBA00023242"/>
    </source>
</evidence>
<dbReference type="OMA" id="TPNKFWA"/>
<evidence type="ECO:0000256" key="4">
    <source>
        <dbReference type="ARBA" id="ARBA00023163"/>
    </source>
</evidence>
<evidence type="ECO:0000256" key="1">
    <source>
        <dbReference type="ARBA" id="ARBA00004123"/>
    </source>
</evidence>
<feature type="compositionally biased region" description="Polar residues" evidence="6">
    <location>
        <begin position="129"/>
        <end position="139"/>
    </location>
</feature>
<dbReference type="GO" id="GO:0003713">
    <property type="term" value="F:transcription coactivator activity"/>
    <property type="evidence" value="ECO:0007669"/>
    <property type="project" value="TreeGrafter"/>
</dbReference>
<dbReference type="GO" id="GO:0000124">
    <property type="term" value="C:SAGA complex"/>
    <property type="evidence" value="ECO:0007669"/>
    <property type="project" value="TreeGrafter"/>
</dbReference>
<evidence type="ECO:0000256" key="2">
    <source>
        <dbReference type="ARBA" id="ARBA00005330"/>
    </source>
</evidence>
<feature type="region of interest" description="Disordered" evidence="6">
    <location>
        <begin position="237"/>
        <end position="266"/>
    </location>
</feature>
<feature type="compositionally biased region" description="Polar residues" evidence="6">
    <location>
        <begin position="1"/>
        <end position="25"/>
    </location>
</feature>
<evidence type="ECO:0000256" key="3">
    <source>
        <dbReference type="ARBA" id="ARBA00023015"/>
    </source>
</evidence>
<evidence type="ECO:0000313" key="7">
    <source>
        <dbReference type="EMBL" id="SSX29363.1"/>
    </source>
</evidence>
<keyword evidence="4" id="KW-0804">Transcription</keyword>
<sequence>MNSKRGVTSAGTKNRPSGSGSSKESPTPLIPHIKIVENAKTLPKFTAALGREPNEILPAEDLDAIQLELEHLLSTVALRYRVLKSEIDTIDKAEENRDKRGRFNAKESSPNKKKKFEDRNRFREGSGKLFSQRQKLKNTVSSSPVPSSSHEDSMDAVPHLMQNPRSNQESNNKFLIPKNDIPNKFWLSVEPYCMPITQEDIKLLDDLIEEYTGTGLPAIPELGMHYSMRWAMEDFKESQDSSPVKKQQENGHATPPKKGDGKKLGDGVLGPLTQRLVSALIEDNMGTDHSSNGSDSMVNGRDMQPVMKNGINIEKRLRKELVDHGILEPEDLKEEDDEILTEIKRVRAELTAIGEYNANELRKLHTVAVDEMRRLDVKKQLETKDQEIVEYYRKLQVIRQKHRPLTKAEKDEIIRLCEEQRRLSEILETFSPPGPHFALE</sequence>
<feature type="region of interest" description="Disordered" evidence="6">
    <location>
        <begin position="98"/>
        <end position="155"/>
    </location>
</feature>
<evidence type="ECO:0000256" key="6">
    <source>
        <dbReference type="SAM" id="MobiDB-lite"/>
    </source>
</evidence>
<keyword evidence="3" id="KW-0805">Transcription regulation</keyword>
<dbReference type="InterPro" id="IPR019340">
    <property type="entry name" value="Histone_AcTrfase_su3"/>
</dbReference>
<name>A0A336MKH6_CULSO</name>
<feature type="compositionally biased region" description="Basic and acidic residues" evidence="6">
    <location>
        <begin position="115"/>
        <end position="126"/>
    </location>
</feature>
<organism evidence="7">
    <name type="scientific">Culicoides sonorensis</name>
    <name type="common">Biting midge</name>
    <dbReference type="NCBI Taxonomy" id="179676"/>
    <lineage>
        <taxon>Eukaryota</taxon>
        <taxon>Metazoa</taxon>
        <taxon>Ecdysozoa</taxon>
        <taxon>Arthropoda</taxon>
        <taxon>Hexapoda</taxon>
        <taxon>Insecta</taxon>
        <taxon>Pterygota</taxon>
        <taxon>Neoptera</taxon>
        <taxon>Endopterygota</taxon>
        <taxon>Diptera</taxon>
        <taxon>Nematocera</taxon>
        <taxon>Chironomoidea</taxon>
        <taxon>Ceratopogonidae</taxon>
        <taxon>Ceratopogoninae</taxon>
        <taxon>Culicoides</taxon>
        <taxon>Monoculicoides</taxon>
    </lineage>
</organism>